<accession>A0A1G2LAK3</accession>
<dbReference type="InterPro" id="IPR004860">
    <property type="entry name" value="LAGLIDADG_dom"/>
</dbReference>
<dbReference type="STRING" id="1802280.A3B37_01875"/>
<dbReference type="GO" id="GO:0004519">
    <property type="term" value="F:endonuclease activity"/>
    <property type="evidence" value="ECO:0007669"/>
    <property type="project" value="InterPro"/>
</dbReference>
<evidence type="ECO:0000313" key="2">
    <source>
        <dbReference type="EMBL" id="OHA08673.1"/>
    </source>
</evidence>
<comment type="caution">
    <text evidence="2">The sequence shown here is derived from an EMBL/GenBank/DDBJ whole genome shotgun (WGS) entry which is preliminary data.</text>
</comment>
<organism evidence="2 3">
    <name type="scientific">Candidatus Sungbacteria bacterium RIFCSPLOWO2_01_FULL_59_16</name>
    <dbReference type="NCBI Taxonomy" id="1802280"/>
    <lineage>
        <taxon>Bacteria</taxon>
        <taxon>Candidatus Sungiibacteriota</taxon>
    </lineage>
</organism>
<protein>
    <recommendedName>
        <fullName evidence="1">DOD-type homing endonuclease domain-containing protein</fullName>
    </recommendedName>
</protein>
<dbReference type="EMBL" id="MHQS01000012">
    <property type="protein sequence ID" value="OHA08673.1"/>
    <property type="molecule type" value="Genomic_DNA"/>
</dbReference>
<feature type="domain" description="DOD-type homing endonuclease" evidence="1">
    <location>
        <begin position="82"/>
        <end position="219"/>
    </location>
</feature>
<dbReference type="SUPFAM" id="SSF55608">
    <property type="entry name" value="Homing endonucleases"/>
    <property type="match status" value="1"/>
</dbReference>
<dbReference type="Gene3D" id="3.10.28.10">
    <property type="entry name" value="Homing endonucleases"/>
    <property type="match status" value="1"/>
</dbReference>
<evidence type="ECO:0000313" key="3">
    <source>
        <dbReference type="Proteomes" id="UP000176705"/>
    </source>
</evidence>
<dbReference type="InterPro" id="IPR006142">
    <property type="entry name" value="INTEIN"/>
</dbReference>
<reference evidence="2 3" key="1">
    <citation type="journal article" date="2016" name="Nat. Commun.">
        <title>Thousands of microbial genomes shed light on interconnected biogeochemical processes in an aquifer system.</title>
        <authorList>
            <person name="Anantharaman K."/>
            <person name="Brown C.T."/>
            <person name="Hug L.A."/>
            <person name="Sharon I."/>
            <person name="Castelle C.J."/>
            <person name="Probst A.J."/>
            <person name="Thomas B.C."/>
            <person name="Singh A."/>
            <person name="Wilkins M.J."/>
            <person name="Karaoz U."/>
            <person name="Brodie E.L."/>
            <person name="Williams K.H."/>
            <person name="Hubbard S.S."/>
            <person name="Banfield J.F."/>
        </authorList>
    </citation>
    <scope>NUCLEOTIDE SEQUENCE [LARGE SCALE GENOMIC DNA]</scope>
</reference>
<dbReference type="Proteomes" id="UP000176705">
    <property type="component" value="Unassembled WGS sequence"/>
</dbReference>
<dbReference type="PROSITE" id="PS50819">
    <property type="entry name" value="INTEIN_ENDONUCLEASE"/>
    <property type="match status" value="1"/>
</dbReference>
<dbReference type="GO" id="GO:0016539">
    <property type="term" value="P:intein-mediated protein splicing"/>
    <property type="evidence" value="ECO:0007669"/>
    <property type="project" value="InterPro"/>
</dbReference>
<name>A0A1G2LAK3_9BACT</name>
<dbReference type="Gene3D" id="1.10.10.60">
    <property type="entry name" value="Homeodomain-like"/>
    <property type="match status" value="1"/>
</dbReference>
<proteinExistence type="predicted"/>
<sequence length="261" mass="30317">MPRRWTPAEERSKSLELKRLYVRENKTIGEIGKLLGIAEQTVFQRLERLGIPTAPERKATYAARRRQDVVVPKCYTAKLAEFFGIMLGDGRLAPYQVVVTLGTKEYGYARHVCWLMEELFGVLARVAVRGSGYRDVYLGSLDLVEWFKREGLVHNKVRFQVDIPAWIFSRREFLNAFVRGFFDTDGSVYALRFGTQLSFTNRSAPLLRSLRRALLLLGYHPSMVSSYCIYLTRRDEIVRFFREVRPANIKHRQRFAAILGR</sequence>
<dbReference type="InterPro" id="IPR004042">
    <property type="entry name" value="Intein_endonuc_central"/>
</dbReference>
<gene>
    <name evidence="2" type="ORF">A3B37_01875</name>
</gene>
<evidence type="ECO:0000259" key="1">
    <source>
        <dbReference type="PROSITE" id="PS50819"/>
    </source>
</evidence>
<dbReference type="AlphaFoldDB" id="A0A1G2LAK3"/>
<dbReference type="PRINTS" id="PR00379">
    <property type="entry name" value="INTEIN"/>
</dbReference>
<dbReference type="Pfam" id="PF14528">
    <property type="entry name" value="LAGLIDADG_3"/>
    <property type="match status" value="1"/>
</dbReference>
<dbReference type="InterPro" id="IPR027434">
    <property type="entry name" value="Homing_endonucl"/>
</dbReference>